<dbReference type="GeneID" id="105890556"/>
<keyword evidence="2" id="KW-1185">Reference proteome</keyword>
<evidence type="ECO:0000313" key="3">
    <source>
        <dbReference type="RefSeq" id="XP_031417621.2"/>
    </source>
</evidence>
<dbReference type="AlphaFoldDB" id="A0A6P8F021"/>
<dbReference type="PANTHER" id="PTHR21567">
    <property type="entry name" value="CLASP"/>
    <property type="match status" value="1"/>
</dbReference>
<feature type="chain" id="PRO_5035164498" evidence="1">
    <location>
        <begin position="20"/>
        <end position="111"/>
    </location>
</feature>
<proteinExistence type="predicted"/>
<sequence>MFLLFYLIGSLLFRHRNTAVRKSAAQHLERLVKVMGSSRLLSGKKDLTERFIHAICCLAVDCALEVRTHARNTLAFLASHPNLIKMVERFVPQRDHITIKDIINKCQCRNV</sequence>
<protein>
    <submittedName>
        <fullName evidence="3">TOG array regulator of axonemal microtubules protein 1-like</fullName>
    </submittedName>
</protein>
<name>A0A6P8F021_CLUHA</name>
<evidence type="ECO:0000256" key="1">
    <source>
        <dbReference type="SAM" id="SignalP"/>
    </source>
</evidence>
<dbReference type="PANTHER" id="PTHR21567:SF87">
    <property type="entry name" value="CRESCERIN-LIKE PROTEIN CHE-12"/>
    <property type="match status" value="1"/>
</dbReference>
<dbReference type="GO" id="GO:0000226">
    <property type="term" value="P:microtubule cytoskeleton organization"/>
    <property type="evidence" value="ECO:0007669"/>
    <property type="project" value="TreeGrafter"/>
</dbReference>
<feature type="signal peptide" evidence="1">
    <location>
        <begin position="1"/>
        <end position="19"/>
    </location>
</feature>
<evidence type="ECO:0000313" key="2">
    <source>
        <dbReference type="Proteomes" id="UP000515152"/>
    </source>
</evidence>
<organism evidence="2 3">
    <name type="scientific">Clupea harengus</name>
    <name type="common">Atlantic herring</name>
    <dbReference type="NCBI Taxonomy" id="7950"/>
    <lineage>
        <taxon>Eukaryota</taxon>
        <taxon>Metazoa</taxon>
        <taxon>Chordata</taxon>
        <taxon>Craniata</taxon>
        <taxon>Vertebrata</taxon>
        <taxon>Euteleostomi</taxon>
        <taxon>Actinopterygii</taxon>
        <taxon>Neopterygii</taxon>
        <taxon>Teleostei</taxon>
        <taxon>Clupei</taxon>
        <taxon>Clupeiformes</taxon>
        <taxon>Clupeoidei</taxon>
        <taxon>Clupeidae</taxon>
        <taxon>Clupea</taxon>
    </lineage>
</organism>
<dbReference type="OrthoDB" id="5870094at2759"/>
<dbReference type="GO" id="GO:0008017">
    <property type="term" value="F:microtubule binding"/>
    <property type="evidence" value="ECO:0007669"/>
    <property type="project" value="TreeGrafter"/>
</dbReference>
<dbReference type="GO" id="GO:0005929">
    <property type="term" value="C:cilium"/>
    <property type="evidence" value="ECO:0007669"/>
    <property type="project" value="TreeGrafter"/>
</dbReference>
<dbReference type="Proteomes" id="UP000515152">
    <property type="component" value="Chromosome 24"/>
</dbReference>
<accession>A0A6P8F021</accession>
<keyword evidence="1" id="KW-0732">Signal</keyword>
<dbReference type="GO" id="GO:0005881">
    <property type="term" value="C:cytoplasmic microtubule"/>
    <property type="evidence" value="ECO:0007669"/>
    <property type="project" value="TreeGrafter"/>
</dbReference>
<dbReference type="KEGG" id="char:105890556"/>
<reference evidence="3" key="1">
    <citation type="submission" date="2025-08" db="UniProtKB">
        <authorList>
            <consortium name="RefSeq"/>
        </authorList>
    </citation>
    <scope>IDENTIFICATION</scope>
</reference>
<gene>
    <name evidence="3" type="primary">LOC105890556</name>
</gene>
<dbReference type="RefSeq" id="XP_031417621.2">
    <property type="nucleotide sequence ID" value="XM_031561761.2"/>
</dbReference>